<dbReference type="GO" id="GO:0035859">
    <property type="term" value="C:Seh1-associated complex"/>
    <property type="evidence" value="ECO:0007669"/>
    <property type="project" value="TreeGrafter"/>
</dbReference>
<dbReference type="PANTHER" id="PTHR46170">
    <property type="entry name" value="GATOR COMPLEX PROTEIN WDR59"/>
    <property type="match status" value="1"/>
</dbReference>
<evidence type="ECO:0000256" key="4">
    <source>
        <dbReference type="SAM" id="MobiDB-lite"/>
    </source>
</evidence>
<feature type="region of interest" description="Disordered" evidence="4">
    <location>
        <begin position="618"/>
        <end position="654"/>
    </location>
</feature>
<sequence>TGVDSWLWAWDLRDPRKPIFGLSAFKSGGTQVKWNRQDGNILASSHANGVYIWDRRKGSLPVIRIRAHNSKIYGIDWSHDQRNDIITCSLDRSIKVWDITESFTSSLYNGNNNRAGFTNESTFVSGNTYPGVGGGNNGENDYSIYGPVAQYTPKRTINTLYPVWRARYLPFGKGVLSLAQRGETALEMYALNGPTDKNVPSEVFEGHTDVVKEFVWRKGSDEEFQLITWSKDRTLKFWPIDGDVMQKVGYDPDLARSKQESTTSSRVRAISFRNPPEGAGSRPTHHHQGHTRSIFGTDVQTDGESELPSYTTTRPMNVPHQPGYSTKFKGKPMSRGPVGMAAMDAFTWLASVKVDGRKECSSGAASGERSQSRYESSGSGRKTRDKSFFAAASADGVVKGKRSESRSRTRESQQDTTGQALQDEITTVLTKLSAHKIKLEKHDLTKKRTCTLGLHGPWGENVRLQVFLRVTFTFPRDYPYAKHPNGVPTIDVERNPLIPMRNRAFMLRRLRTIRERRRPCLEACLRFLLFGGEEEEQPDPALHLNSESSSEEDVTNLPPGERKKRKKEVPAISMLRDHKNLAEPRTSQGTFGPNGELVCFFRASPRVVRSVLRGLTNSSANTVSTPLSPPRQLEELPPAQPFPEPDVPGTLRSPSVVSEAVWKLAEAAKDRGGRSPSGVRRGGEGAAGGGIQRVLSNLLAFSQQKNRGDSEANNPSTGHPAAPGSGAGRSASAAQDTGRNYSLSVSNSAIFLVSTNDTVGPDRKAAVGYTYACEEGLGEVCERNAKNARTCGRIDHERAFRILKTLFLEPKEAKDEDKDKKQIVKPKFTSEVLAKQVFMQLYTDFSKDKDIQMLAMLSMLILQTYYCSPEAQTFSLAIFAPTFTPSPSPLSSMTPTQNRVLPRHLEGGSLFASTSSILSLPKVGPVDYFSIARAINSTVIPPSSPDWPRVPSLSPPASVSMIPPMTTSSSRNPWSNLFGASGVKQFMQDTFTKEGHPVRALDPVTARESGRPRGEGRPTRPISAGESRRSLVEIQQHQQQHQHQLPHRRERQKRHSVQVTQPQMQTHQASVLSSVAPFTRSSTEILPAPLKASLSFSSTSSGGSAGTRRSPLVPIDKNLDFGMRGQEKTRKVVVFEDEEDASSLPLFDHHLVEQFKAHVNIYAEILHRWEMDHQRLELLKAISENAVSKETEGYGVRKCYKNVSGMFDADGQEHLRDMRKSYRSVVVLSVSSACQRAVEDMSALLPSHTYILLKRLQRAHLSYRVRMHV</sequence>
<protein>
    <submittedName>
        <fullName evidence="5">Uncharacterized protein</fullName>
    </submittedName>
</protein>
<feature type="region of interest" description="Disordered" evidence="4">
    <location>
        <begin position="1094"/>
        <end position="1118"/>
    </location>
</feature>
<dbReference type="InParanoid" id="A0A0C2WYA8"/>
<feature type="region of interest" description="Disordered" evidence="4">
    <location>
        <begin position="538"/>
        <end position="589"/>
    </location>
</feature>
<feature type="repeat" description="WD" evidence="3">
    <location>
        <begin position="65"/>
        <end position="99"/>
    </location>
</feature>
<dbReference type="HOGENOM" id="CLU_001497_3_0_1"/>
<evidence type="ECO:0000256" key="2">
    <source>
        <dbReference type="ARBA" id="ARBA00022737"/>
    </source>
</evidence>
<dbReference type="InterPro" id="IPR019775">
    <property type="entry name" value="WD40_repeat_CS"/>
</dbReference>
<evidence type="ECO:0000256" key="1">
    <source>
        <dbReference type="ARBA" id="ARBA00022574"/>
    </source>
</evidence>
<dbReference type="STRING" id="946122.A0A0C2WYA8"/>
<reference evidence="5 6" key="1">
    <citation type="submission" date="2014-04" db="EMBL/GenBank/DDBJ databases">
        <title>Evolutionary Origins and Diversification of the Mycorrhizal Mutualists.</title>
        <authorList>
            <consortium name="DOE Joint Genome Institute"/>
            <consortium name="Mycorrhizal Genomics Consortium"/>
            <person name="Kohler A."/>
            <person name="Kuo A."/>
            <person name="Nagy L.G."/>
            <person name="Floudas D."/>
            <person name="Copeland A."/>
            <person name="Barry K.W."/>
            <person name="Cichocki N."/>
            <person name="Veneault-Fourrey C."/>
            <person name="LaButti K."/>
            <person name="Lindquist E.A."/>
            <person name="Lipzen A."/>
            <person name="Lundell T."/>
            <person name="Morin E."/>
            <person name="Murat C."/>
            <person name="Riley R."/>
            <person name="Ohm R."/>
            <person name="Sun H."/>
            <person name="Tunlid A."/>
            <person name="Henrissat B."/>
            <person name="Grigoriev I.V."/>
            <person name="Hibbett D.S."/>
            <person name="Martin F."/>
        </authorList>
    </citation>
    <scope>NUCLEOTIDE SEQUENCE [LARGE SCALE GENOMIC DNA]</scope>
    <source>
        <strain evidence="5 6">Koide BX008</strain>
    </source>
</reference>
<feature type="region of interest" description="Disordered" evidence="4">
    <location>
        <begin position="272"/>
        <end position="330"/>
    </location>
</feature>
<dbReference type="InterPro" id="IPR001680">
    <property type="entry name" value="WD40_rpt"/>
</dbReference>
<evidence type="ECO:0000313" key="6">
    <source>
        <dbReference type="Proteomes" id="UP000054549"/>
    </source>
</evidence>
<dbReference type="PROSITE" id="PS50082">
    <property type="entry name" value="WD_REPEATS_2"/>
    <property type="match status" value="1"/>
</dbReference>
<dbReference type="SUPFAM" id="SSF50978">
    <property type="entry name" value="WD40 repeat-like"/>
    <property type="match status" value="1"/>
</dbReference>
<evidence type="ECO:0000313" key="5">
    <source>
        <dbReference type="EMBL" id="KIL61826.1"/>
    </source>
</evidence>
<keyword evidence="1 3" id="KW-0853">WD repeat</keyword>
<feature type="compositionally biased region" description="Low complexity" evidence="4">
    <location>
        <begin position="1094"/>
        <end position="1110"/>
    </location>
</feature>
<name>A0A0C2WYA8_AMAMK</name>
<dbReference type="OrthoDB" id="311712at2759"/>
<feature type="compositionally biased region" description="Polar residues" evidence="4">
    <location>
        <begin position="298"/>
        <end position="315"/>
    </location>
</feature>
<evidence type="ECO:0000256" key="3">
    <source>
        <dbReference type="PROSITE-ProRule" id="PRU00221"/>
    </source>
</evidence>
<dbReference type="InterPro" id="IPR015943">
    <property type="entry name" value="WD40/YVTN_repeat-like_dom_sf"/>
</dbReference>
<dbReference type="GO" id="GO:0035591">
    <property type="term" value="F:signaling adaptor activity"/>
    <property type="evidence" value="ECO:0007669"/>
    <property type="project" value="TreeGrafter"/>
</dbReference>
<dbReference type="GO" id="GO:0034198">
    <property type="term" value="P:cellular response to amino acid starvation"/>
    <property type="evidence" value="ECO:0007669"/>
    <property type="project" value="TreeGrafter"/>
</dbReference>
<dbReference type="PANTHER" id="PTHR46170:SF1">
    <property type="entry name" value="GATOR COMPLEX PROTEIN WDR59"/>
    <property type="match status" value="1"/>
</dbReference>
<feature type="non-terminal residue" evidence="5">
    <location>
        <position position="1"/>
    </location>
</feature>
<organism evidence="5 6">
    <name type="scientific">Amanita muscaria (strain Koide BX008)</name>
    <dbReference type="NCBI Taxonomy" id="946122"/>
    <lineage>
        <taxon>Eukaryota</taxon>
        <taxon>Fungi</taxon>
        <taxon>Dikarya</taxon>
        <taxon>Basidiomycota</taxon>
        <taxon>Agaricomycotina</taxon>
        <taxon>Agaricomycetes</taxon>
        <taxon>Agaricomycetidae</taxon>
        <taxon>Agaricales</taxon>
        <taxon>Pluteineae</taxon>
        <taxon>Amanitaceae</taxon>
        <taxon>Amanita</taxon>
    </lineage>
</organism>
<accession>A0A0C2WYA8</accession>
<dbReference type="Pfam" id="PF00400">
    <property type="entry name" value="WD40"/>
    <property type="match status" value="1"/>
</dbReference>
<feature type="compositionally biased region" description="Low complexity" evidence="4">
    <location>
        <begin position="715"/>
        <end position="734"/>
    </location>
</feature>
<feature type="region of interest" description="Disordered" evidence="4">
    <location>
        <begin position="1000"/>
        <end position="1052"/>
    </location>
</feature>
<dbReference type="PROSITE" id="PS00678">
    <property type="entry name" value="WD_REPEATS_1"/>
    <property type="match status" value="1"/>
</dbReference>
<keyword evidence="6" id="KW-1185">Reference proteome</keyword>
<feature type="region of interest" description="Disordered" evidence="4">
    <location>
        <begin position="704"/>
        <end position="735"/>
    </location>
</feature>
<keyword evidence="2" id="KW-0677">Repeat</keyword>
<proteinExistence type="predicted"/>
<dbReference type="Gene3D" id="2.130.10.10">
    <property type="entry name" value="YVTN repeat-like/Quinoprotein amine dehydrogenase"/>
    <property type="match status" value="1"/>
</dbReference>
<dbReference type="InterPro" id="IPR036322">
    <property type="entry name" value="WD40_repeat_dom_sf"/>
</dbReference>
<feature type="region of interest" description="Disordered" evidence="4">
    <location>
        <begin position="667"/>
        <end position="688"/>
    </location>
</feature>
<dbReference type="GO" id="GO:1904263">
    <property type="term" value="P:positive regulation of TORC1 signaling"/>
    <property type="evidence" value="ECO:0007669"/>
    <property type="project" value="TreeGrafter"/>
</dbReference>
<feature type="compositionally biased region" description="Basic and acidic residues" evidence="4">
    <location>
        <begin position="1008"/>
        <end position="1018"/>
    </location>
</feature>
<feature type="compositionally biased region" description="Basic and acidic residues" evidence="4">
    <location>
        <begin position="401"/>
        <end position="413"/>
    </location>
</feature>
<dbReference type="Proteomes" id="UP000054549">
    <property type="component" value="Unassembled WGS sequence"/>
</dbReference>
<dbReference type="SMART" id="SM00320">
    <property type="entry name" value="WD40"/>
    <property type="match status" value="3"/>
</dbReference>
<dbReference type="GO" id="GO:0005774">
    <property type="term" value="C:vacuolar membrane"/>
    <property type="evidence" value="ECO:0007669"/>
    <property type="project" value="TreeGrafter"/>
</dbReference>
<feature type="region of interest" description="Disordered" evidence="4">
    <location>
        <begin position="359"/>
        <end position="420"/>
    </location>
</feature>
<gene>
    <name evidence="5" type="ORF">M378DRAFT_13285</name>
</gene>
<dbReference type="PROSITE" id="PS50294">
    <property type="entry name" value="WD_REPEATS_REGION"/>
    <property type="match status" value="1"/>
</dbReference>
<dbReference type="EMBL" id="KN818279">
    <property type="protein sequence ID" value="KIL61826.1"/>
    <property type="molecule type" value="Genomic_DNA"/>
</dbReference>
<dbReference type="AlphaFoldDB" id="A0A0C2WYA8"/>
<dbReference type="InterPro" id="IPR049567">
    <property type="entry name" value="WDR59-like"/>
</dbReference>